<dbReference type="AlphaFoldDB" id="A0A1H8QIS7"/>
<accession>A0A1H8QIS7</accession>
<proteinExistence type="predicted"/>
<feature type="transmembrane region" description="Helical" evidence="1">
    <location>
        <begin position="6"/>
        <end position="24"/>
    </location>
</feature>
<name>A0A1H8QIS7_9BACL</name>
<evidence type="ECO:0000313" key="3">
    <source>
        <dbReference type="EMBL" id="SEO54129.1"/>
    </source>
</evidence>
<dbReference type="Proteomes" id="UP000683429">
    <property type="component" value="Chromosome"/>
</dbReference>
<keyword evidence="5" id="KW-1185">Reference proteome</keyword>
<feature type="transmembrane region" description="Helical" evidence="1">
    <location>
        <begin position="83"/>
        <end position="102"/>
    </location>
</feature>
<dbReference type="STRING" id="1333845.SAMN04487895_108250"/>
<gene>
    <name evidence="2" type="ORF">KP014_24965</name>
    <name evidence="3" type="ORF">SAMN04487895_108250</name>
</gene>
<sequence>MTMVWILIPICLIFLLIMQLTYGARSRIPGGIIIFGVGIPEHASQAEELKSLQTSFRRSNTFFIVIGALALLPLFALNRYFSLVYLYWWVWMGIVLWADTACL</sequence>
<reference evidence="2 5" key="2">
    <citation type="submission" date="2021-06" db="EMBL/GenBank/DDBJ databases">
        <title>Whole genome sequence of Paenibacillus sophorae DSM23020 for comparative genomics.</title>
        <authorList>
            <person name="Kim M.-J."/>
            <person name="Lee G."/>
            <person name="Shin J.-H."/>
        </authorList>
    </citation>
    <scope>NUCLEOTIDE SEQUENCE [LARGE SCALE GENOMIC DNA]</scope>
    <source>
        <strain evidence="2 5">DSM 23020</strain>
    </source>
</reference>
<dbReference type="RefSeq" id="WP_036592128.1">
    <property type="nucleotide sequence ID" value="NZ_CP076607.1"/>
</dbReference>
<reference evidence="3 4" key="1">
    <citation type="submission" date="2016-10" db="EMBL/GenBank/DDBJ databases">
        <authorList>
            <person name="de Groot N.N."/>
        </authorList>
    </citation>
    <scope>NUCLEOTIDE SEQUENCE [LARGE SCALE GENOMIC DNA]</scope>
    <source>
        <strain evidence="3 4">CGMCC 1.10238</strain>
    </source>
</reference>
<evidence type="ECO:0000313" key="2">
    <source>
        <dbReference type="EMBL" id="QWU15107.1"/>
    </source>
</evidence>
<keyword evidence="1" id="KW-0812">Transmembrane</keyword>
<evidence type="ECO:0000256" key="1">
    <source>
        <dbReference type="SAM" id="Phobius"/>
    </source>
</evidence>
<evidence type="ECO:0000313" key="5">
    <source>
        <dbReference type="Proteomes" id="UP000683429"/>
    </source>
</evidence>
<dbReference type="Proteomes" id="UP000198809">
    <property type="component" value="Unassembled WGS sequence"/>
</dbReference>
<dbReference type="EMBL" id="FODH01000008">
    <property type="protein sequence ID" value="SEO54129.1"/>
    <property type="molecule type" value="Genomic_DNA"/>
</dbReference>
<keyword evidence="1" id="KW-0472">Membrane</keyword>
<keyword evidence="1" id="KW-1133">Transmembrane helix</keyword>
<dbReference type="EMBL" id="CP076607">
    <property type="protein sequence ID" value="QWU15107.1"/>
    <property type="molecule type" value="Genomic_DNA"/>
</dbReference>
<feature type="transmembrane region" description="Helical" evidence="1">
    <location>
        <begin position="60"/>
        <end position="77"/>
    </location>
</feature>
<evidence type="ECO:0000313" key="4">
    <source>
        <dbReference type="Proteomes" id="UP000198809"/>
    </source>
</evidence>
<protein>
    <submittedName>
        <fullName evidence="3">Uncharacterized protein</fullName>
    </submittedName>
</protein>
<organism evidence="3 4">
    <name type="scientific">Paenibacillus sophorae</name>
    <dbReference type="NCBI Taxonomy" id="1333845"/>
    <lineage>
        <taxon>Bacteria</taxon>
        <taxon>Bacillati</taxon>
        <taxon>Bacillota</taxon>
        <taxon>Bacilli</taxon>
        <taxon>Bacillales</taxon>
        <taxon>Paenibacillaceae</taxon>
        <taxon>Paenibacillus</taxon>
    </lineage>
</organism>